<dbReference type="Proteomes" id="UP001229955">
    <property type="component" value="Chromosome"/>
</dbReference>
<dbReference type="InterPro" id="IPR001509">
    <property type="entry name" value="Epimerase_deHydtase"/>
</dbReference>
<sequence length="317" mass="33604">MRALVTGAAGFVGQWTSQALLRDGWAVTGAALEGIPSSGTLSADNRARVEWIAGDLRDDTVLERLLDRRPDAILHLAGIAFQPAAGADEAGTRAINVGIAARLLTEIARRRAADAGWDPTILVIGSGEEYGRHEADEFPLPETAALRPATFYAATKVEQERLALEAHARDGLRVICTRAFNHSGPGQAASFLLPSLVQRAREARRTGQPVRIGNTDVTRDFLHVSDVVSAYISLVSRGQPGEVYNVCSAVGVRVGDLAAEVLAAAGVRSPLEVDPALQRAVDVPVLVGDNAKLRAATGWTPVKSRSDIIQDLLDAAS</sequence>
<dbReference type="Gene3D" id="3.90.25.10">
    <property type="entry name" value="UDP-galactose 4-epimerase, domain 1"/>
    <property type="match status" value="1"/>
</dbReference>
<gene>
    <name evidence="3" type="ORF">Strain138_001837</name>
    <name evidence="4" type="ORF">Strain318_001836</name>
</gene>
<accession>A0AA49JV93</accession>
<evidence type="ECO:0000259" key="2">
    <source>
        <dbReference type="Pfam" id="PF01370"/>
    </source>
</evidence>
<dbReference type="GO" id="GO:0008446">
    <property type="term" value="F:GDP-mannose 4,6-dehydratase activity"/>
    <property type="evidence" value="ECO:0007669"/>
    <property type="project" value="UniProtKB-EC"/>
</dbReference>
<dbReference type="AlphaFoldDB" id="A0AA49JV93"/>
<keyword evidence="5" id="KW-1185">Reference proteome</keyword>
<keyword evidence="3" id="KW-0456">Lyase</keyword>
<dbReference type="EC" id="4.2.1.47" evidence="3"/>
<dbReference type="InterPro" id="IPR036291">
    <property type="entry name" value="NAD(P)-bd_dom_sf"/>
</dbReference>
<feature type="domain" description="NAD-dependent epimerase/dehydratase" evidence="2">
    <location>
        <begin position="3"/>
        <end position="247"/>
    </location>
</feature>
<dbReference type="Gene3D" id="3.40.50.720">
    <property type="entry name" value="NAD(P)-binding Rossmann-like Domain"/>
    <property type="match status" value="1"/>
</dbReference>
<evidence type="ECO:0000313" key="4">
    <source>
        <dbReference type="EMBL" id="WKW15451.1"/>
    </source>
</evidence>
<dbReference type="SUPFAM" id="SSF51735">
    <property type="entry name" value="NAD(P)-binding Rossmann-fold domains"/>
    <property type="match status" value="1"/>
</dbReference>
<organism evidence="3">
    <name type="scientific">Pseudogemmatithrix spongiicola</name>
    <dbReference type="NCBI Taxonomy" id="3062599"/>
    <lineage>
        <taxon>Bacteria</taxon>
        <taxon>Pseudomonadati</taxon>
        <taxon>Gemmatimonadota</taxon>
        <taxon>Gemmatimonadia</taxon>
        <taxon>Gemmatimonadales</taxon>
        <taxon>Gemmatimonadaceae</taxon>
        <taxon>Pseudogemmatithrix</taxon>
    </lineage>
</organism>
<dbReference type="PANTHER" id="PTHR43000">
    <property type="entry name" value="DTDP-D-GLUCOSE 4,6-DEHYDRATASE-RELATED"/>
    <property type="match status" value="1"/>
</dbReference>
<dbReference type="EMBL" id="CP130612">
    <property type="protein sequence ID" value="WKW12544.1"/>
    <property type="molecule type" value="Genomic_DNA"/>
</dbReference>
<dbReference type="Pfam" id="PF01370">
    <property type="entry name" value="Epimerase"/>
    <property type="match status" value="1"/>
</dbReference>
<dbReference type="EMBL" id="CP130613">
    <property type="protein sequence ID" value="WKW15451.1"/>
    <property type="molecule type" value="Genomic_DNA"/>
</dbReference>
<protein>
    <submittedName>
        <fullName evidence="3">GDP-mannose 4,6-dehydratase</fullName>
        <ecNumber evidence="3">4.2.1.47</ecNumber>
    </submittedName>
</protein>
<dbReference type="RefSeq" id="WP_367885421.1">
    <property type="nucleotide sequence ID" value="NZ_CP130612.1"/>
</dbReference>
<evidence type="ECO:0000256" key="1">
    <source>
        <dbReference type="ARBA" id="ARBA00007637"/>
    </source>
</evidence>
<proteinExistence type="inferred from homology"/>
<reference evidence="3" key="1">
    <citation type="submission" date="2023-07" db="EMBL/GenBank/DDBJ databases">
        <authorList>
            <person name="Haufschild T."/>
            <person name="Kallscheuer N."/>
            <person name="Hammer J."/>
            <person name="Kohn T."/>
            <person name="Kabuu M."/>
            <person name="Jogler M."/>
            <person name="Wohfarth N."/>
            <person name="Heuer A."/>
            <person name="Rohde M."/>
            <person name="van Teeseling M.C.F."/>
            <person name="Jogler C."/>
        </authorList>
    </citation>
    <scope>NUCLEOTIDE SEQUENCE</scope>
    <source>
        <strain evidence="3">Strain 138</strain>
        <strain evidence="4">Strain 318</strain>
    </source>
</reference>
<accession>A0AA49K0J4</accession>
<comment type="similarity">
    <text evidence="1">Belongs to the NAD(P)-dependent epimerase/dehydratase family.</text>
</comment>
<dbReference type="KEGG" id="pspc:Strain318_001836"/>
<evidence type="ECO:0000313" key="3">
    <source>
        <dbReference type="EMBL" id="WKW12544.1"/>
    </source>
</evidence>
<name>A0AA49JV93_9BACT</name>
<evidence type="ECO:0000313" key="5">
    <source>
        <dbReference type="Proteomes" id="UP001229955"/>
    </source>
</evidence>